<dbReference type="InParanoid" id="A0A0N1INV0"/>
<accession>A0A0N1INV0</accession>
<evidence type="ECO:0000313" key="1">
    <source>
        <dbReference type="EMBL" id="KPJ12123.1"/>
    </source>
</evidence>
<sequence length="78" mass="9098">MYFRRFAAARVGQRRARTMLVTIKGFWKVCRYGDLYMYYRGGNVAPDDVTCNFRAKQSTTLNLNWSRLAASQSPFKFA</sequence>
<evidence type="ECO:0000313" key="2">
    <source>
        <dbReference type="Proteomes" id="UP000053240"/>
    </source>
</evidence>
<gene>
    <name evidence="1" type="ORF">RR48_01701</name>
</gene>
<protein>
    <submittedName>
        <fullName evidence="1">Uncharacterized protein</fullName>
    </submittedName>
</protein>
<dbReference type="AlphaFoldDB" id="A0A0N1INV0"/>
<name>A0A0N1INV0_PAPMA</name>
<dbReference type="Proteomes" id="UP000053240">
    <property type="component" value="Unassembled WGS sequence"/>
</dbReference>
<proteinExistence type="predicted"/>
<dbReference type="EMBL" id="KQ460817">
    <property type="protein sequence ID" value="KPJ12123.1"/>
    <property type="molecule type" value="Genomic_DNA"/>
</dbReference>
<organism evidence="1 2">
    <name type="scientific">Papilio machaon</name>
    <name type="common">Old World swallowtail butterfly</name>
    <dbReference type="NCBI Taxonomy" id="76193"/>
    <lineage>
        <taxon>Eukaryota</taxon>
        <taxon>Metazoa</taxon>
        <taxon>Ecdysozoa</taxon>
        <taxon>Arthropoda</taxon>
        <taxon>Hexapoda</taxon>
        <taxon>Insecta</taxon>
        <taxon>Pterygota</taxon>
        <taxon>Neoptera</taxon>
        <taxon>Endopterygota</taxon>
        <taxon>Lepidoptera</taxon>
        <taxon>Glossata</taxon>
        <taxon>Ditrysia</taxon>
        <taxon>Papilionoidea</taxon>
        <taxon>Papilionidae</taxon>
        <taxon>Papilioninae</taxon>
        <taxon>Papilio</taxon>
    </lineage>
</organism>
<reference evidence="1 2" key="1">
    <citation type="journal article" date="2015" name="Nat. Commun.">
        <title>Outbred genome sequencing and CRISPR/Cas9 gene editing in butterflies.</title>
        <authorList>
            <person name="Li X."/>
            <person name="Fan D."/>
            <person name="Zhang W."/>
            <person name="Liu G."/>
            <person name="Zhang L."/>
            <person name="Zhao L."/>
            <person name="Fang X."/>
            <person name="Chen L."/>
            <person name="Dong Y."/>
            <person name="Chen Y."/>
            <person name="Ding Y."/>
            <person name="Zhao R."/>
            <person name="Feng M."/>
            <person name="Zhu Y."/>
            <person name="Feng Y."/>
            <person name="Jiang X."/>
            <person name="Zhu D."/>
            <person name="Xiang H."/>
            <person name="Feng X."/>
            <person name="Li S."/>
            <person name="Wang J."/>
            <person name="Zhang G."/>
            <person name="Kronforst M.R."/>
            <person name="Wang W."/>
        </authorList>
    </citation>
    <scope>NUCLEOTIDE SEQUENCE [LARGE SCALE GENOMIC DNA]</scope>
    <source>
        <strain evidence="1">Ya'a_city_454_Pm</strain>
        <tissue evidence="1">Whole body</tissue>
    </source>
</reference>
<keyword evidence="2" id="KW-1185">Reference proteome</keyword>